<dbReference type="RefSeq" id="WP_101720211.1">
    <property type="nucleotide sequence ID" value="NZ_PJRS01000046.1"/>
</dbReference>
<keyword evidence="2" id="KW-1185">Reference proteome</keyword>
<reference evidence="1 2" key="1">
    <citation type="submission" date="2017-12" db="EMBL/GenBank/DDBJ databases">
        <title>The genome sequence of Caulobacter sp. 410.</title>
        <authorList>
            <person name="Gao J."/>
            <person name="Mao X."/>
            <person name="Sun J."/>
        </authorList>
    </citation>
    <scope>NUCLEOTIDE SEQUENCE [LARGE SCALE GENOMIC DNA]</scope>
    <source>
        <strain evidence="1 2">410</strain>
    </source>
</reference>
<organism evidence="1 2">
    <name type="scientific">Caulobacter zeae</name>
    <dbReference type="NCBI Taxonomy" id="2055137"/>
    <lineage>
        <taxon>Bacteria</taxon>
        <taxon>Pseudomonadati</taxon>
        <taxon>Pseudomonadota</taxon>
        <taxon>Alphaproteobacteria</taxon>
        <taxon>Caulobacterales</taxon>
        <taxon>Caulobacteraceae</taxon>
        <taxon>Caulobacter</taxon>
    </lineage>
</organism>
<dbReference type="EMBL" id="PJRS01000046">
    <property type="protein sequence ID" value="PLR20302.1"/>
    <property type="molecule type" value="Genomic_DNA"/>
</dbReference>
<sequence length="435" mass="44963">MNAIVSTDTAAIGLVLGAAVFNTSPPTTQGLSISALGGSPAGDHQRLGNNDAVTVQFNLDADAFTKTLAVRVNGLVSRNGNQEGFSPISLQVNGGQIVSGFTMPGGGFGPQDAIFPIPAALLKAGPNALQLQVAGNAQTFFWLYGLEIDFVSGPYVGKALAANLRVSPVALSPGLSITTNGGSFAGDHYKYAQNTSFGLQFSLTDLGPGAQVSVALYGLVSRNGNQEGYSPISLIFNGKPILADYTVPGGGFGPQWVEVAVPAELCVSGANTIVLTVSPNATTFFWLYDFAVSKGQFYTPVATADFSVSPPKTNQLTVSQNDGSFAGDHVKIAQNGVVAVTYQAAAASAALMFEFDGLVSRNGNQDGNAPVSLSVNGTQIISNYVVPGGGFGYQANYFVVPPQLVKAGANTFSLQVASTGTTYFWLRGMAVRTPT</sequence>
<protein>
    <submittedName>
        <fullName evidence="1">Uncharacterized protein</fullName>
    </submittedName>
</protein>
<dbReference type="AlphaFoldDB" id="A0A2N5D2P5"/>
<evidence type="ECO:0000313" key="1">
    <source>
        <dbReference type="EMBL" id="PLR20302.1"/>
    </source>
</evidence>
<name>A0A2N5D2P5_9CAUL</name>
<proteinExistence type="predicted"/>
<dbReference type="Proteomes" id="UP000234479">
    <property type="component" value="Unassembled WGS sequence"/>
</dbReference>
<dbReference type="Gene3D" id="2.60.120.260">
    <property type="entry name" value="Galactose-binding domain-like"/>
    <property type="match status" value="1"/>
</dbReference>
<accession>A0A2N5D2P5</accession>
<comment type="caution">
    <text evidence="1">The sequence shown here is derived from an EMBL/GenBank/DDBJ whole genome shotgun (WGS) entry which is preliminary data.</text>
</comment>
<gene>
    <name evidence="1" type="ORF">SGCZBJ_22860</name>
</gene>
<evidence type="ECO:0000313" key="2">
    <source>
        <dbReference type="Proteomes" id="UP000234479"/>
    </source>
</evidence>
<dbReference type="OrthoDB" id="458118at2"/>